<protein>
    <submittedName>
        <fullName evidence="1">Uncharacterized protein</fullName>
    </submittedName>
</protein>
<sequence>MLITQVQKYVRQLAELLSTLTRPQVAYRVVPIRRKR</sequence>
<accession>A0A4V3A2L6</accession>
<organism evidence="1 2">
    <name type="scientific">Leuconostoc fallax</name>
    <dbReference type="NCBI Taxonomy" id="1251"/>
    <lineage>
        <taxon>Bacteria</taxon>
        <taxon>Bacillati</taxon>
        <taxon>Bacillota</taxon>
        <taxon>Bacilli</taxon>
        <taxon>Lactobacillales</taxon>
        <taxon>Lactobacillaceae</taxon>
        <taxon>Leuconostoc</taxon>
    </lineage>
</organism>
<keyword evidence="2" id="KW-1185">Reference proteome</keyword>
<proteinExistence type="predicted"/>
<reference evidence="1 2" key="1">
    <citation type="journal article" date="2019" name="Appl. Microbiol. Biotechnol.">
        <title>Uncovering carbohydrate metabolism through a genotype-phenotype association study of 56 lactic acid bacteria genomes.</title>
        <authorList>
            <person name="Buron-Moles G."/>
            <person name="Chailyan A."/>
            <person name="Dolejs I."/>
            <person name="Forster J."/>
            <person name="Miks M.H."/>
        </authorList>
    </citation>
    <scope>NUCLEOTIDE SEQUENCE [LARGE SCALE GENOMIC DNA]</scope>
    <source>
        <strain evidence="1 2">ATCC 700006</strain>
    </source>
</reference>
<dbReference type="AlphaFoldDB" id="A0A4V3A2L6"/>
<evidence type="ECO:0000313" key="2">
    <source>
        <dbReference type="Proteomes" id="UP000295681"/>
    </source>
</evidence>
<dbReference type="Proteomes" id="UP000295681">
    <property type="component" value="Unassembled WGS sequence"/>
</dbReference>
<comment type="caution">
    <text evidence="1">The sequence shown here is derived from an EMBL/GenBank/DDBJ whole genome shotgun (WGS) entry which is preliminary data.</text>
</comment>
<dbReference type="EMBL" id="PUFI01000005">
    <property type="protein sequence ID" value="TDG69465.1"/>
    <property type="molecule type" value="Genomic_DNA"/>
</dbReference>
<gene>
    <name evidence="1" type="ORF">C5L23_000927</name>
</gene>
<evidence type="ECO:0000313" key="1">
    <source>
        <dbReference type="EMBL" id="TDG69465.1"/>
    </source>
</evidence>
<name>A0A4V3A2L6_9LACO</name>